<accession>A0A5S3UWI1</accession>
<protein>
    <submittedName>
        <fullName evidence="1">Uncharacterized protein</fullName>
    </submittedName>
</protein>
<proteinExistence type="predicted"/>
<gene>
    <name evidence="1" type="ORF">CWC22_009870</name>
</gene>
<organism evidence="1 2">
    <name type="scientific">Pseudoalteromonas rubra</name>
    <dbReference type="NCBI Taxonomy" id="43658"/>
    <lineage>
        <taxon>Bacteria</taxon>
        <taxon>Pseudomonadati</taxon>
        <taxon>Pseudomonadota</taxon>
        <taxon>Gammaproteobacteria</taxon>
        <taxon>Alteromonadales</taxon>
        <taxon>Pseudoalteromonadaceae</taxon>
        <taxon>Pseudoalteromonas</taxon>
    </lineage>
</organism>
<evidence type="ECO:0000313" key="2">
    <source>
        <dbReference type="Proteomes" id="UP000305729"/>
    </source>
</evidence>
<name>A0A5S3UWI1_9GAMM</name>
<evidence type="ECO:0000313" key="1">
    <source>
        <dbReference type="EMBL" id="QPB83281.1"/>
    </source>
</evidence>
<sequence length="159" mass="17110">MNKDNKVGVGSAEALLAMSAEGKRFALLKFRPPVWLNGLISVLAALATAASAQASHSSMWTFVTFVSVGTLIVLVMSWSFYLKGVGIKAKSMASKSQAGVRNIALAFTSAFIVLLGHYFTEQGDWHFAYAAGIMIGLLSFVVLYKLPTGEWISQDKAND</sequence>
<dbReference type="EMBL" id="CP045429">
    <property type="protein sequence ID" value="QPB83281.1"/>
    <property type="molecule type" value="Genomic_DNA"/>
</dbReference>
<dbReference type="RefSeq" id="WP_138538223.1">
    <property type="nucleotide sequence ID" value="NZ_CP045429.1"/>
</dbReference>
<dbReference type="AlphaFoldDB" id="A0A5S3UWI1"/>
<dbReference type="Proteomes" id="UP000305729">
    <property type="component" value="Chromosome 1"/>
</dbReference>
<reference evidence="1 2" key="1">
    <citation type="submission" date="2019-10" db="EMBL/GenBank/DDBJ databases">
        <title>Pseudoalteromonas rubra S4059.</title>
        <authorList>
            <person name="Paulsen S."/>
            <person name="Wang X."/>
        </authorList>
    </citation>
    <scope>NUCLEOTIDE SEQUENCE [LARGE SCALE GENOMIC DNA]</scope>
    <source>
        <strain evidence="1 2">S4059</strain>
    </source>
</reference>